<name>A0A846RPC8_9MICC</name>
<sequence>MESASERSRLARPAIDVAPLLLGALITHEDGVDPVTVRVTEVEAYMGSEDPGSHAFRGQTARNASMFGEAGHLYVYFTYGMHYCANVVCGVPGQATGLLLRAGVVVGGLETARRRRGHPKTDRDLARGPARLAQALGIDRELNGADVFGERLRLELPVQPTDASAIATGPRVGVSGSGGSSSYPWRFWLAGEPSVSVYRAAKPRVRRTVGTP</sequence>
<organism evidence="6 7">
    <name type="scientific">Arthrobacter pigmenti</name>
    <dbReference type="NCBI Taxonomy" id="271432"/>
    <lineage>
        <taxon>Bacteria</taxon>
        <taxon>Bacillati</taxon>
        <taxon>Actinomycetota</taxon>
        <taxon>Actinomycetes</taxon>
        <taxon>Micrococcales</taxon>
        <taxon>Micrococcaceae</taxon>
        <taxon>Arthrobacter</taxon>
    </lineage>
</organism>
<dbReference type="Pfam" id="PF02245">
    <property type="entry name" value="Pur_DNA_glyco"/>
    <property type="match status" value="1"/>
</dbReference>
<dbReference type="CDD" id="cd00540">
    <property type="entry name" value="AAG"/>
    <property type="match status" value="1"/>
</dbReference>
<keyword evidence="2 5" id="KW-0227">DNA damage</keyword>
<proteinExistence type="inferred from homology"/>
<evidence type="ECO:0000256" key="5">
    <source>
        <dbReference type="HAMAP-Rule" id="MF_00527"/>
    </source>
</evidence>
<dbReference type="PANTHER" id="PTHR10429:SF0">
    <property type="entry name" value="DNA-3-METHYLADENINE GLYCOSYLASE"/>
    <property type="match status" value="1"/>
</dbReference>
<dbReference type="Gene3D" id="3.10.300.10">
    <property type="entry name" value="Methylpurine-DNA glycosylase (MPG)"/>
    <property type="match status" value="1"/>
</dbReference>
<dbReference type="InterPro" id="IPR011034">
    <property type="entry name" value="Formyl_transferase-like_C_sf"/>
</dbReference>
<gene>
    <name evidence="6" type="ORF">BJ994_001083</name>
</gene>
<evidence type="ECO:0000313" key="6">
    <source>
        <dbReference type="EMBL" id="NJC22007.1"/>
    </source>
</evidence>
<dbReference type="NCBIfam" id="TIGR00567">
    <property type="entry name" value="3mg"/>
    <property type="match status" value="1"/>
</dbReference>
<dbReference type="AlphaFoldDB" id="A0A846RPC8"/>
<evidence type="ECO:0000256" key="3">
    <source>
        <dbReference type="ARBA" id="ARBA00022801"/>
    </source>
</evidence>
<dbReference type="HAMAP" id="MF_00527">
    <property type="entry name" value="3MGH"/>
    <property type="match status" value="1"/>
</dbReference>
<dbReference type="InterPro" id="IPR036995">
    <property type="entry name" value="MPG_sf"/>
</dbReference>
<dbReference type="InterPro" id="IPR003180">
    <property type="entry name" value="MPG"/>
</dbReference>
<reference evidence="6 7" key="1">
    <citation type="submission" date="2020-03" db="EMBL/GenBank/DDBJ databases">
        <title>Sequencing the genomes of 1000 actinobacteria strains.</title>
        <authorList>
            <person name="Klenk H.-P."/>
        </authorList>
    </citation>
    <scope>NUCLEOTIDE SEQUENCE [LARGE SCALE GENOMIC DNA]</scope>
    <source>
        <strain evidence="6 7">DSM 16403</strain>
    </source>
</reference>
<dbReference type="SUPFAM" id="SSF50486">
    <property type="entry name" value="FMT C-terminal domain-like"/>
    <property type="match status" value="1"/>
</dbReference>
<dbReference type="PANTHER" id="PTHR10429">
    <property type="entry name" value="DNA-3-METHYLADENINE GLYCOSYLASE"/>
    <property type="match status" value="1"/>
</dbReference>
<dbReference type="NCBIfam" id="NF002003">
    <property type="entry name" value="PRK00802.1-3"/>
    <property type="match status" value="1"/>
</dbReference>
<keyword evidence="3 5" id="KW-0378">Hydrolase</keyword>
<dbReference type="GO" id="GO:0003905">
    <property type="term" value="F:alkylbase DNA N-glycosylase activity"/>
    <property type="evidence" value="ECO:0007669"/>
    <property type="project" value="InterPro"/>
</dbReference>
<evidence type="ECO:0000256" key="2">
    <source>
        <dbReference type="ARBA" id="ARBA00022763"/>
    </source>
</evidence>
<dbReference type="Proteomes" id="UP000547458">
    <property type="component" value="Unassembled WGS sequence"/>
</dbReference>
<evidence type="ECO:0000313" key="7">
    <source>
        <dbReference type="Proteomes" id="UP000547458"/>
    </source>
</evidence>
<keyword evidence="7" id="KW-1185">Reference proteome</keyword>
<comment type="caution">
    <text evidence="6">The sequence shown here is derived from an EMBL/GenBank/DDBJ whole genome shotgun (WGS) entry which is preliminary data.</text>
</comment>
<protein>
    <recommendedName>
        <fullName evidence="5">Putative 3-methyladenine DNA glycosylase</fullName>
        <ecNumber evidence="5">3.2.2.-</ecNumber>
    </recommendedName>
</protein>
<keyword evidence="6" id="KW-0326">Glycosidase</keyword>
<dbReference type="FunFam" id="3.10.300.10:FF:000001">
    <property type="entry name" value="Putative 3-methyladenine DNA glycosylase"/>
    <property type="match status" value="1"/>
</dbReference>
<evidence type="ECO:0000256" key="1">
    <source>
        <dbReference type="ARBA" id="ARBA00009232"/>
    </source>
</evidence>
<dbReference type="RefSeq" id="WP_167992273.1">
    <property type="nucleotide sequence ID" value="NZ_JAATJL010000001.1"/>
</dbReference>
<evidence type="ECO:0000256" key="4">
    <source>
        <dbReference type="ARBA" id="ARBA00023204"/>
    </source>
</evidence>
<dbReference type="GO" id="GO:0006284">
    <property type="term" value="P:base-excision repair"/>
    <property type="evidence" value="ECO:0007669"/>
    <property type="project" value="InterPro"/>
</dbReference>
<comment type="similarity">
    <text evidence="1 5">Belongs to the DNA glycosylase MPG family.</text>
</comment>
<dbReference type="EMBL" id="JAATJL010000001">
    <property type="protein sequence ID" value="NJC22007.1"/>
    <property type="molecule type" value="Genomic_DNA"/>
</dbReference>
<dbReference type="GO" id="GO:0003677">
    <property type="term" value="F:DNA binding"/>
    <property type="evidence" value="ECO:0007669"/>
    <property type="project" value="InterPro"/>
</dbReference>
<keyword evidence="4 5" id="KW-0234">DNA repair</keyword>
<dbReference type="EC" id="3.2.2.-" evidence="5"/>
<accession>A0A846RPC8</accession>